<dbReference type="PATRIC" id="fig|1292037.4.peg.6561"/>
<accession>R1FWS0</accession>
<protein>
    <submittedName>
        <fullName evidence="1">Modular polyketide synthase</fullName>
    </submittedName>
</protein>
<dbReference type="EMBL" id="AOUO01000583">
    <property type="protein sequence ID" value="EOD63838.1"/>
    <property type="molecule type" value="Genomic_DNA"/>
</dbReference>
<organism evidence="1 2">
    <name type="scientific">Amycolatopsis vancoresmycina DSM 44592</name>
    <dbReference type="NCBI Taxonomy" id="1292037"/>
    <lineage>
        <taxon>Bacteria</taxon>
        <taxon>Bacillati</taxon>
        <taxon>Actinomycetota</taxon>
        <taxon>Actinomycetes</taxon>
        <taxon>Pseudonocardiales</taxon>
        <taxon>Pseudonocardiaceae</taxon>
        <taxon>Amycolatopsis</taxon>
    </lineage>
</organism>
<comment type="caution">
    <text evidence="1">The sequence shown here is derived from an EMBL/GenBank/DDBJ whole genome shotgun (WGS) entry which is preliminary data.</text>
</comment>
<evidence type="ECO:0000313" key="2">
    <source>
        <dbReference type="Proteomes" id="UP000014139"/>
    </source>
</evidence>
<evidence type="ECO:0000313" key="1">
    <source>
        <dbReference type="EMBL" id="EOD63838.1"/>
    </source>
</evidence>
<feature type="non-terminal residue" evidence="1">
    <location>
        <position position="1"/>
    </location>
</feature>
<reference evidence="1 2" key="1">
    <citation type="submission" date="2013-02" db="EMBL/GenBank/DDBJ databases">
        <title>Draft genome sequence of Amycolatopsis vancoresmycina strain DSM 44592T.</title>
        <authorList>
            <person name="Kumar S."/>
            <person name="Kaur N."/>
            <person name="Kaur C."/>
            <person name="Raghava G.P.S."/>
            <person name="Mayilraj S."/>
        </authorList>
    </citation>
    <scope>NUCLEOTIDE SEQUENCE [LARGE SCALE GENOMIC DNA]</scope>
    <source>
        <strain evidence="1 2">DSM 44592</strain>
    </source>
</reference>
<sequence length="79" mass="8033">ALAAHLLGLLRPGAAADPEEARIRAALATVPLARFRDAGLMTALLELAGLDAADGDAGDVDDLDAEALVRLALDGTDSR</sequence>
<dbReference type="Proteomes" id="UP000014139">
    <property type="component" value="Unassembled WGS sequence"/>
</dbReference>
<name>R1FWS0_9PSEU</name>
<keyword evidence="2" id="KW-1185">Reference proteome</keyword>
<proteinExistence type="predicted"/>
<dbReference type="AlphaFoldDB" id="R1FWS0"/>
<gene>
    <name evidence="1" type="ORF">H480_34936</name>
</gene>
<dbReference type="RefSeq" id="WP_004559371.1">
    <property type="nucleotide sequence ID" value="NZ_AOUO01000583.1"/>
</dbReference>